<dbReference type="InterPro" id="IPR000182">
    <property type="entry name" value="GNAT_dom"/>
</dbReference>
<dbReference type="SUPFAM" id="SSF55729">
    <property type="entry name" value="Acyl-CoA N-acyltransferases (Nat)"/>
    <property type="match status" value="1"/>
</dbReference>
<sequence length="151" mass="16612">MHTDTISGRPARADDYDAVAAVVDDWWGRPILGALPRLFLDHFHRTSLVAGTGDGMSGFLVGIVSPSEPGEAYIHFVGVHPEARKTGLARALYERFFEIARAHDRRVVKAITSPANRTSIAFHQRMGFTVTGPVRDYNGPGHDLVTFERGI</sequence>
<evidence type="ECO:0000313" key="3">
    <source>
        <dbReference type="Proteomes" id="UP001059617"/>
    </source>
</evidence>
<dbReference type="PIRSF" id="PIRSF037663">
    <property type="entry name" value="Acetyltransf_GNAT_prd"/>
    <property type="match status" value="1"/>
</dbReference>
<accession>A0ABY5VPP6</accession>
<dbReference type="PROSITE" id="PS51186">
    <property type="entry name" value="GNAT"/>
    <property type="match status" value="1"/>
</dbReference>
<dbReference type="Pfam" id="PF00583">
    <property type="entry name" value="Acetyltransf_1"/>
    <property type="match status" value="1"/>
</dbReference>
<dbReference type="EMBL" id="CP073720">
    <property type="protein sequence ID" value="UWP79152.1"/>
    <property type="molecule type" value="Genomic_DNA"/>
</dbReference>
<dbReference type="RefSeq" id="WP_259856699.1">
    <property type="nucleotide sequence ID" value="NZ_CP073720.1"/>
</dbReference>
<dbReference type="PANTHER" id="PTHR43072">
    <property type="entry name" value="N-ACETYLTRANSFERASE"/>
    <property type="match status" value="1"/>
</dbReference>
<dbReference type="InterPro" id="IPR016181">
    <property type="entry name" value="Acyl_CoA_acyltransferase"/>
</dbReference>
<dbReference type="CDD" id="cd04301">
    <property type="entry name" value="NAT_SF"/>
    <property type="match status" value="1"/>
</dbReference>
<feature type="domain" description="N-acetyltransferase" evidence="1">
    <location>
        <begin position="6"/>
        <end position="150"/>
    </location>
</feature>
<evidence type="ECO:0000313" key="2">
    <source>
        <dbReference type="EMBL" id="UWP79152.1"/>
    </source>
</evidence>
<dbReference type="Gene3D" id="3.40.630.30">
    <property type="match status" value="1"/>
</dbReference>
<protein>
    <submittedName>
        <fullName evidence="2">GNAT family N-acetyltransferase</fullName>
    </submittedName>
</protein>
<dbReference type="InterPro" id="IPR017255">
    <property type="entry name" value="AcTrfase_GNAT_prd"/>
</dbReference>
<dbReference type="PANTHER" id="PTHR43072:SF36">
    <property type="entry name" value="RIBOSOMAL-PROTEIN-ALANINE ACETYLTRANSFERASE"/>
    <property type="match status" value="1"/>
</dbReference>
<evidence type="ECO:0000259" key="1">
    <source>
        <dbReference type="PROSITE" id="PS51186"/>
    </source>
</evidence>
<gene>
    <name evidence="2" type="ORF">Dfulv_28745</name>
</gene>
<name>A0ABY5VPP6_9ACTN</name>
<reference evidence="2" key="2">
    <citation type="submission" date="2022-09" db="EMBL/GenBank/DDBJ databases">
        <title>Biosynthetic gene clusters of Dactylosporangioum fulvum.</title>
        <authorList>
            <person name="Caradec T."/>
        </authorList>
    </citation>
    <scope>NUCLEOTIDE SEQUENCE</scope>
    <source>
        <strain evidence="2">NRRL B-16292</strain>
    </source>
</reference>
<organism evidence="2 3">
    <name type="scientific">Dactylosporangium fulvum</name>
    <dbReference type="NCBI Taxonomy" id="53359"/>
    <lineage>
        <taxon>Bacteria</taxon>
        <taxon>Bacillati</taxon>
        <taxon>Actinomycetota</taxon>
        <taxon>Actinomycetes</taxon>
        <taxon>Micromonosporales</taxon>
        <taxon>Micromonosporaceae</taxon>
        <taxon>Dactylosporangium</taxon>
    </lineage>
</organism>
<reference evidence="2" key="1">
    <citation type="submission" date="2021-04" db="EMBL/GenBank/DDBJ databases">
        <authorList>
            <person name="Hartkoorn R.C."/>
            <person name="Beaudoing E."/>
            <person name="Hot D."/>
        </authorList>
    </citation>
    <scope>NUCLEOTIDE SEQUENCE</scope>
    <source>
        <strain evidence="2">NRRL B-16292</strain>
    </source>
</reference>
<dbReference type="Proteomes" id="UP001059617">
    <property type="component" value="Chromosome"/>
</dbReference>
<keyword evidence="3" id="KW-1185">Reference proteome</keyword>
<proteinExistence type="predicted"/>